<feature type="domain" description="HTH araC/xylS-type" evidence="4">
    <location>
        <begin position="197"/>
        <end position="295"/>
    </location>
</feature>
<dbReference type="PROSITE" id="PS00041">
    <property type="entry name" value="HTH_ARAC_FAMILY_1"/>
    <property type="match status" value="1"/>
</dbReference>
<dbReference type="PROSITE" id="PS01124">
    <property type="entry name" value="HTH_ARAC_FAMILY_2"/>
    <property type="match status" value="1"/>
</dbReference>
<dbReference type="PANTHER" id="PTHR43280">
    <property type="entry name" value="ARAC-FAMILY TRANSCRIPTIONAL REGULATOR"/>
    <property type="match status" value="1"/>
</dbReference>
<dbReference type="PRINTS" id="PR00032">
    <property type="entry name" value="HTHARAC"/>
</dbReference>
<dbReference type="PANTHER" id="PTHR43280:SF27">
    <property type="entry name" value="TRANSCRIPTIONAL REGULATOR MTLR"/>
    <property type="match status" value="1"/>
</dbReference>
<dbReference type="GO" id="GO:0003700">
    <property type="term" value="F:DNA-binding transcription factor activity"/>
    <property type="evidence" value="ECO:0007669"/>
    <property type="project" value="InterPro"/>
</dbReference>
<dbReference type="SMART" id="SM00342">
    <property type="entry name" value="HTH_ARAC"/>
    <property type="match status" value="1"/>
</dbReference>
<dbReference type="AlphaFoldDB" id="A0A1H4J639"/>
<dbReference type="InterPro" id="IPR018060">
    <property type="entry name" value="HTH_AraC"/>
</dbReference>
<keyword evidence="2" id="KW-0238">DNA-binding</keyword>
<dbReference type="InterPro" id="IPR011051">
    <property type="entry name" value="RmlC_Cupin_sf"/>
</dbReference>
<sequence>MFNFIVQTRITMVKHKPTFEAIKPDFGHSFTYQKFDENRINRNNLWHYHPELELVYVNGGSGKRQIGSHVSYYTNGDLILIGSNLPHCGFTDALTGNTSETVVQMKTDFLGTDFFKIPEMKKIEKLFNSASGGIAFSGKTKRKIGDKMEVLEYQTDFQRLLSILNILNDLGNSDDMRLLNAEGFSFATDVKDNDRINIVFNFVKNNFREEITLEQISSMVSMTIPSFCRYFKKITNKTFVQFVNEYRLVHASKLLAEKPLSITEVCFECGFNNFSHFNKSFKAFTGQNPSEYRNELKNVLV</sequence>
<evidence type="ECO:0000256" key="3">
    <source>
        <dbReference type="ARBA" id="ARBA00023163"/>
    </source>
</evidence>
<evidence type="ECO:0000259" key="4">
    <source>
        <dbReference type="PROSITE" id="PS01124"/>
    </source>
</evidence>
<name>A0A1H4J639_9FLAO</name>
<evidence type="ECO:0000313" key="5">
    <source>
        <dbReference type="EMBL" id="SEB41774.1"/>
    </source>
</evidence>
<gene>
    <name evidence="5" type="ORF">SAMN05192540_0160</name>
</gene>
<dbReference type="GO" id="GO:0043565">
    <property type="term" value="F:sequence-specific DNA binding"/>
    <property type="evidence" value="ECO:0007669"/>
    <property type="project" value="InterPro"/>
</dbReference>
<evidence type="ECO:0000313" key="6">
    <source>
        <dbReference type="Proteomes" id="UP000183038"/>
    </source>
</evidence>
<dbReference type="EMBL" id="FNTB01000001">
    <property type="protein sequence ID" value="SEB41774.1"/>
    <property type="molecule type" value="Genomic_DNA"/>
</dbReference>
<dbReference type="InterPro" id="IPR009057">
    <property type="entry name" value="Homeodomain-like_sf"/>
</dbReference>
<dbReference type="InterPro" id="IPR018062">
    <property type="entry name" value="HTH_AraC-typ_CS"/>
</dbReference>
<organism evidence="5 6">
    <name type="scientific">Maribacter dokdonensis</name>
    <dbReference type="NCBI Taxonomy" id="320912"/>
    <lineage>
        <taxon>Bacteria</taxon>
        <taxon>Pseudomonadati</taxon>
        <taxon>Bacteroidota</taxon>
        <taxon>Flavobacteriia</taxon>
        <taxon>Flavobacteriales</taxon>
        <taxon>Flavobacteriaceae</taxon>
        <taxon>Maribacter</taxon>
    </lineage>
</organism>
<protein>
    <submittedName>
        <fullName evidence="5">Transcriptional regulator, AraC family</fullName>
    </submittedName>
</protein>
<keyword evidence="3" id="KW-0804">Transcription</keyword>
<evidence type="ECO:0000256" key="1">
    <source>
        <dbReference type="ARBA" id="ARBA00023015"/>
    </source>
</evidence>
<dbReference type="SUPFAM" id="SSF51182">
    <property type="entry name" value="RmlC-like cupins"/>
    <property type="match status" value="1"/>
</dbReference>
<dbReference type="Gene3D" id="1.10.10.60">
    <property type="entry name" value="Homeodomain-like"/>
    <property type="match status" value="2"/>
</dbReference>
<dbReference type="Pfam" id="PF12833">
    <property type="entry name" value="HTH_18"/>
    <property type="match status" value="1"/>
</dbReference>
<dbReference type="SUPFAM" id="SSF46689">
    <property type="entry name" value="Homeodomain-like"/>
    <property type="match status" value="2"/>
</dbReference>
<reference evidence="5 6" key="1">
    <citation type="submission" date="2016-10" db="EMBL/GenBank/DDBJ databases">
        <authorList>
            <person name="de Groot N.N."/>
        </authorList>
    </citation>
    <scope>NUCLEOTIDE SEQUENCE [LARGE SCALE GENOMIC DNA]</scope>
    <source>
        <strain evidence="5 6">MAR_2009_71</strain>
    </source>
</reference>
<keyword evidence="1" id="KW-0805">Transcription regulation</keyword>
<dbReference type="InterPro" id="IPR020449">
    <property type="entry name" value="Tscrpt_reg_AraC-type_HTH"/>
</dbReference>
<proteinExistence type="predicted"/>
<dbReference type="Proteomes" id="UP000183038">
    <property type="component" value="Unassembled WGS sequence"/>
</dbReference>
<evidence type="ECO:0000256" key="2">
    <source>
        <dbReference type="ARBA" id="ARBA00023125"/>
    </source>
</evidence>
<dbReference type="Gene3D" id="2.60.120.10">
    <property type="entry name" value="Jelly Rolls"/>
    <property type="match status" value="1"/>
</dbReference>
<dbReference type="InterPro" id="IPR014710">
    <property type="entry name" value="RmlC-like_jellyroll"/>
</dbReference>
<accession>A0A1H4J639</accession>